<accession>D1PYX1</accession>
<reference evidence="1 2" key="1">
    <citation type="submission" date="2009-10" db="EMBL/GenBank/DDBJ databases">
        <authorList>
            <person name="Qin X."/>
            <person name="Bachman B."/>
            <person name="Battles P."/>
            <person name="Bell A."/>
            <person name="Bess C."/>
            <person name="Bickham C."/>
            <person name="Chaboub L."/>
            <person name="Chen D."/>
            <person name="Coyle M."/>
            <person name="Deiros D.R."/>
            <person name="Dinh H."/>
            <person name="Forbes L."/>
            <person name="Fowler G."/>
            <person name="Francisco L."/>
            <person name="Fu Q."/>
            <person name="Gubbala S."/>
            <person name="Hale W."/>
            <person name="Han Y."/>
            <person name="Hemphill L."/>
            <person name="Highlander S.K."/>
            <person name="Hirani K."/>
            <person name="Hogues M."/>
            <person name="Jackson L."/>
            <person name="Jakkamsetti A."/>
            <person name="Javaid M."/>
            <person name="Jiang H."/>
            <person name="Korchina V."/>
            <person name="Kovar C."/>
            <person name="Lara F."/>
            <person name="Lee S."/>
            <person name="Mata R."/>
            <person name="Mathew T."/>
            <person name="Moen C."/>
            <person name="Morales K."/>
            <person name="Munidasa M."/>
            <person name="Nazareth L."/>
            <person name="Ngo R."/>
            <person name="Nguyen L."/>
            <person name="Okwuonu G."/>
            <person name="Ongeri F."/>
            <person name="Patil S."/>
            <person name="Petrosino J."/>
            <person name="Pham C."/>
            <person name="Pham P."/>
            <person name="Pu L.-L."/>
            <person name="Puazo M."/>
            <person name="Raj R."/>
            <person name="Reid J."/>
            <person name="Rouhana J."/>
            <person name="Saada N."/>
            <person name="Shang Y."/>
            <person name="Simmons D."/>
            <person name="Thornton R."/>
            <person name="Warren J."/>
            <person name="Weissenberger G."/>
            <person name="Zhang J."/>
            <person name="Zhang L."/>
            <person name="Zhou C."/>
            <person name="Zhu D."/>
            <person name="Muzny D."/>
            <person name="Worley K."/>
            <person name="Gibbs R."/>
        </authorList>
    </citation>
    <scope>NUCLEOTIDE SEQUENCE [LARGE SCALE GENOMIC DNA]</scope>
    <source>
        <strain evidence="1 2">DSM 17361</strain>
    </source>
</reference>
<dbReference type="AlphaFoldDB" id="D1PYX1"/>
<dbReference type="EMBL" id="ACKS01000081">
    <property type="protein sequence ID" value="EFA43387.1"/>
    <property type="molecule type" value="Genomic_DNA"/>
</dbReference>
<name>D1PYX1_9BACT</name>
<protein>
    <submittedName>
        <fullName evidence="1">Uncharacterized protein</fullName>
    </submittedName>
</protein>
<evidence type="ECO:0000313" key="1">
    <source>
        <dbReference type="EMBL" id="EFA43387.1"/>
    </source>
</evidence>
<gene>
    <name evidence="1" type="ORF">HMPREF0645_2156</name>
</gene>
<dbReference type="HOGENOM" id="CLU_3314513_0_0_10"/>
<evidence type="ECO:0000313" key="2">
    <source>
        <dbReference type="Proteomes" id="UP000003160"/>
    </source>
</evidence>
<sequence length="39" mass="4707">MPNLRIYREYLFINIKLIAENLTLLLRKIILEYLLTLTA</sequence>
<proteinExistence type="predicted"/>
<dbReference type="Proteomes" id="UP000003160">
    <property type="component" value="Unassembled WGS sequence"/>
</dbReference>
<keyword evidence="2" id="KW-1185">Reference proteome</keyword>
<comment type="caution">
    <text evidence="1">The sequence shown here is derived from an EMBL/GenBank/DDBJ whole genome shotgun (WGS) entry which is preliminary data.</text>
</comment>
<organism evidence="1 2">
    <name type="scientific">Hallella bergensis DSM 17361</name>
    <dbReference type="NCBI Taxonomy" id="585502"/>
    <lineage>
        <taxon>Bacteria</taxon>
        <taxon>Pseudomonadati</taxon>
        <taxon>Bacteroidota</taxon>
        <taxon>Bacteroidia</taxon>
        <taxon>Bacteroidales</taxon>
        <taxon>Prevotellaceae</taxon>
        <taxon>Hallella</taxon>
    </lineage>
</organism>